<feature type="region of interest" description="Disordered" evidence="1">
    <location>
        <begin position="1"/>
        <end position="215"/>
    </location>
</feature>
<feature type="region of interest" description="Disordered" evidence="1">
    <location>
        <begin position="307"/>
        <end position="350"/>
    </location>
</feature>
<evidence type="ECO:0000256" key="1">
    <source>
        <dbReference type="SAM" id="MobiDB-lite"/>
    </source>
</evidence>
<proteinExistence type="predicted"/>
<feature type="compositionally biased region" description="Basic residues" evidence="1">
    <location>
        <begin position="447"/>
        <end position="456"/>
    </location>
</feature>
<evidence type="ECO:0000313" key="3">
    <source>
        <dbReference type="Proteomes" id="UP001165090"/>
    </source>
</evidence>
<gene>
    <name evidence="2" type="ORF">VaNZ11_005445</name>
</gene>
<feature type="compositionally biased region" description="Low complexity" evidence="1">
    <location>
        <begin position="103"/>
        <end position="131"/>
    </location>
</feature>
<accession>A0ABQ5RZX2</accession>
<feature type="compositionally biased region" description="Basic and acidic residues" evidence="1">
    <location>
        <begin position="163"/>
        <end position="179"/>
    </location>
</feature>
<reference evidence="2 3" key="1">
    <citation type="journal article" date="2023" name="IScience">
        <title>Expanded male sex-determining region conserved during the evolution of homothallism in the green alga Volvox.</title>
        <authorList>
            <person name="Yamamoto K."/>
            <person name="Matsuzaki R."/>
            <person name="Mahakham W."/>
            <person name="Heman W."/>
            <person name="Sekimoto H."/>
            <person name="Kawachi M."/>
            <person name="Minakuchi Y."/>
            <person name="Toyoda A."/>
            <person name="Nozaki H."/>
        </authorList>
    </citation>
    <scope>NUCLEOTIDE SEQUENCE [LARGE SCALE GENOMIC DNA]</scope>
    <source>
        <strain evidence="2 3">NIES-4468</strain>
    </source>
</reference>
<feature type="compositionally biased region" description="Basic and acidic residues" evidence="1">
    <location>
        <begin position="36"/>
        <end position="45"/>
    </location>
</feature>
<feature type="compositionally biased region" description="Polar residues" evidence="1">
    <location>
        <begin position="1213"/>
        <end position="1228"/>
    </location>
</feature>
<name>A0ABQ5RZX2_9CHLO</name>
<feature type="compositionally biased region" description="Low complexity" evidence="1">
    <location>
        <begin position="317"/>
        <end position="350"/>
    </location>
</feature>
<comment type="caution">
    <text evidence="2">The sequence shown here is derived from an EMBL/GenBank/DDBJ whole genome shotgun (WGS) entry which is preliminary data.</text>
</comment>
<feature type="compositionally biased region" description="Low complexity" evidence="1">
    <location>
        <begin position="138"/>
        <end position="153"/>
    </location>
</feature>
<keyword evidence="3" id="KW-1185">Reference proteome</keyword>
<protein>
    <submittedName>
        <fullName evidence="2">Uncharacterized protein</fullName>
    </submittedName>
</protein>
<organism evidence="2 3">
    <name type="scientific">Volvox africanus</name>
    <dbReference type="NCBI Taxonomy" id="51714"/>
    <lineage>
        <taxon>Eukaryota</taxon>
        <taxon>Viridiplantae</taxon>
        <taxon>Chlorophyta</taxon>
        <taxon>core chlorophytes</taxon>
        <taxon>Chlorophyceae</taxon>
        <taxon>CS clade</taxon>
        <taxon>Chlamydomonadales</taxon>
        <taxon>Volvocaceae</taxon>
        <taxon>Volvox</taxon>
    </lineage>
</organism>
<dbReference type="Proteomes" id="UP001165090">
    <property type="component" value="Unassembled WGS sequence"/>
</dbReference>
<evidence type="ECO:0000313" key="2">
    <source>
        <dbReference type="EMBL" id="GLI62719.1"/>
    </source>
</evidence>
<dbReference type="EMBL" id="BSDZ01000013">
    <property type="protein sequence ID" value="GLI62719.1"/>
    <property type="molecule type" value="Genomic_DNA"/>
</dbReference>
<feature type="compositionally biased region" description="Acidic residues" evidence="1">
    <location>
        <begin position="90"/>
        <end position="99"/>
    </location>
</feature>
<sequence>MLGGWPYQNVNNCPAPKRTASHVNPLPVRKPSKRAKYGDGVETNKARRLARSSKAPVVRPKPRRALQYFQELIQRGEEGHRGGQQHEQQGGEEEEEEEENKQADQQAKQQQGHQGQQQQAHQTHQQQQGHLQPRKLQDGQQQQQGQLEPPGHQWNPEMSPSRDPSKSEARRESGDEKKIQIQYVYPRDEDPDLDPDPSTHPDLDLESDISAPTPTILGMVTPSPAGFHRRRKLFEDSPDGPYPRMTAKIVARLAACSHWRRPLAHRLLPKYLPLFDEHAAAYFFKHVPSLQPRPVMPPTSQAFEPSSLKITGGGGSPTARAGGALNRDGGATAVTSTASRRGSSSSSSSSDVAGFRRMVVAVCCSLLPKMPSFGPRALSCMIAGLGRMGIRHGPTLAAWEAQSASQLGLMRPDQLVASLEGLGALQRSKTISSVALGVHSAASTGGRHQRLRRRRPPPSSSSSSPLPLVVGDRWRLAALAAVHSALPHMTVAEVNRMLMALALLRLSPSMELLSEACTRVRNAVTAEAARLAAISGVGSFANANNDVHNGGGNSSDRGDGAVAAEVQQEQRLQTALLTIASALEESAAVARLATLYRHGMVGATGGAVGIVGTSASAASAASANARPCKGAGKPKGAGRSPKKQRVKAVQLPEPVRARDIAGVVKGLAALGYAPSRDWLDWLVRNVEVVLLAELKRTRQQPQQQTSPRGRSRRLVKADAAAAALSLLEGSIPAPLPVGAPGSAVATVEAMVGTPLPPYFSAADLAELMSGLADLTSVMLQPSAEMVSTSAELVGGGAAEGAPAAARPPVPPLPRPLPVPAEWLNLLLDAALEDLRRRLDPGSAVAAAAAAAAAAPTALLTQGDITKADATLVAAAFGTSNAAAVAAADAVPAASCLLEALMKLQPYYAPPRHWCMAAAALGLELVPYMQLSLLLLWLRSIAAWDVPRPLTPAWHAAAAVCSRTQLWYCTTKELLDLPGVFAAAGVRMPATWAAQYVRHLAFGLRGLRGIASSPSPDGARVKESVSPAWRRRERQLQLQNRSRPPSVRPSWRQCGDGISVGSSGDTIANIAGENADRRQQIGAEVESPEQGSMALHDVATALRWLPYIVPDLRYVAECEGDALQALARAFGLLLLQPLPLSWSSTSSPLQVSPPLSMISETTTAIPVPVGTLPAWSVSAGSATVAAPGVRSTGGRTQADHERMRELRRRPRTGVSRQRSAATTDMMSSPQAREAVRAFLGAAGISCAL</sequence>
<feature type="region of interest" description="Disordered" evidence="1">
    <location>
        <begin position="440"/>
        <end position="466"/>
    </location>
</feature>
<feature type="region of interest" description="Disordered" evidence="1">
    <location>
        <begin position="623"/>
        <end position="646"/>
    </location>
</feature>
<feature type="region of interest" description="Disordered" evidence="1">
    <location>
        <begin position="1185"/>
        <end position="1228"/>
    </location>
</feature>